<dbReference type="OrthoDB" id="312044at2759"/>
<name>A0A8S1YC88_PAROT</name>
<proteinExistence type="predicted"/>
<accession>A0A8S1YC88</accession>
<gene>
    <name evidence="2" type="ORF">POCTA_138.1.T1470069</name>
</gene>
<evidence type="ECO:0000313" key="2">
    <source>
        <dbReference type="EMBL" id="CAD8209442.1"/>
    </source>
</evidence>
<dbReference type="GO" id="GO:0007155">
    <property type="term" value="P:cell adhesion"/>
    <property type="evidence" value="ECO:0007669"/>
    <property type="project" value="InterPro"/>
</dbReference>
<evidence type="ECO:0000259" key="1">
    <source>
        <dbReference type="Pfam" id="PF09458"/>
    </source>
</evidence>
<protein>
    <recommendedName>
        <fullName evidence="1">H-type lectin domain-containing protein</fullName>
    </recommendedName>
</protein>
<evidence type="ECO:0000313" key="3">
    <source>
        <dbReference type="Proteomes" id="UP000683925"/>
    </source>
</evidence>
<reference evidence="2" key="1">
    <citation type="submission" date="2021-01" db="EMBL/GenBank/DDBJ databases">
        <authorList>
            <consortium name="Genoscope - CEA"/>
            <person name="William W."/>
        </authorList>
    </citation>
    <scope>NUCLEOTIDE SEQUENCE</scope>
</reference>
<sequence length="394" mass="45581">MFNSPQPLNPIFSQTLYFTGTFENPPQIFLAIQELQYSAGGIQFYCELIDITTQSFKLLIYTTLGKITQINYFFQAFDDQRVQIINNLNMIPPINLTYPIRNPNTQKAIISLVNFGCQGPINFEIFIEEISERNIAVGITKDPLQFQNLNQVGYQILIGIEEAIPYEMMRFPTGPIAYHISNIDLIQGNKFQFLTTYLGFKYDTSNSFHLVKESANTYSDLSFDYTIYHVVPAVFPPCINLESFVIKQYTTIFTQLKLLSAQISQKVDPNAIDNPTIVIQLEFNNQIIQEPGLYIVIIGKSNVYINIKILINCKKLTKIQSLIQNQKNGFSQQHKITNNCRQQFQQLIFNLQFKQVTVAYQILSIEYEELKLNLKQILYNHHEEIIDLFKINLE</sequence>
<dbReference type="Proteomes" id="UP000683925">
    <property type="component" value="Unassembled WGS sequence"/>
</dbReference>
<dbReference type="OMA" id="KESANTY"/>
<comment type="caution">
    <text evidence="2">The sequence shown here is derived from an EMBL/GenBank/DDBJ whole genome shotgun (WGS) entry which is preliminary data.</text>
</comment>
<dbReference type="Pfam" id="PF09458">
    <property type="entry name" value="H_lectin"/>
    <property type="match status" value="1"/>
</dbReference>
<organism evidence="2 3">
    <name type="scientific">Paramecium octaurelia</name>
    <dbReference type="NCBI Taxonomy" id="43137"/>
    <lineage>
        <taxon>Eukaryota</taxon>
        <taxon>Sar</taxon>
        <taxon>Alveolata</taxon>
        <taxon>Ciliophora</taxon>
        <taxon>Intramacronucleata</taxon>
        <taxon>Oligohymenophorea</taxon>
        <taxon>Peniculida</taxon>
        <taxon>Parameciidae</taxon>
        <taxon>Paramecium</taxon>
    </lineage>
</organism>
<keyword evidence="3" id="KW-1185">Reference proteome</keyword>
<dbReference type="EMBL" id="CAJJDP010000149">
    <property type="protein sequence ID" value="CAD8209442.1"/>
    <property type="molecule type" value="Genomic_DNA"/>
</dbReference>
<dbReference type="GO" id="GO:0030246">
    <property type="term" value="F:carbohydrate binding"/>
    <property type="evidence" value="ECO:0007669"/>
    <property type="project" value="InterPro"/>
</dbReference>
<feature type="domain" description="H-type lectin" evidence="1">
    <location>
        <begin position="14"/>
        <end position="76"/>
    </location>
</feature>
<dbReference type="InterPro" id="IPR019019">
    <property type="entry name" value="H-type_lectin_domain"/>
</dbReference>
<dbReference type="AlphaFoldDB" id="A0A8S1YC88"/>